<reference evidence="2" key="1">
    <citation type="journal article" date="2019" name="Int. J. Syst. Evol. Microbiol.">
        <title>The Global Catalogue of Microorganisms (GCM) 10K type strain sequencing project: providing services to taxonomists for standard genome sequencing and annotation.</title>
        <authorList>
            <consortium name="The Broad Institute Genomics Platform"/>
            <consortium name="The Broad Institute Genome Sequencing Center for Infectious Disease"/>
            <person name="Wu L."/>
            <person name="Ma J."/>
        </authorList>
    </citation>
    <scope>NUCLEOTIDE SEQUENCE [LARGE SCALE GENOMIC DNA]</scope>
    <source>
        <strain evidence="2">JCM 16902</strain>
    </source>
</reference>
<organism evidence="1 2">
    <name type="scientific">Kineosporia mesophila</name>
    <dbReference type="NCBI Taxonomy" id="566012"/>
    <lineage>
        <taxon>Bacteria</taxon>
        <taxon>Bacillati</taxon>
        <taxon>Actinomycetota</taxon>
        <taxon>Actinomycetes</taxon>
        <taxon>Kineosporiales</taxon>
        <taxon>Kineosporiaceae</taxon>
        <taxon>Kineosporia</taxon>
    </lineage>
</organism>
<dbReference type="RefSeq" id="WP_231489205.1">
    <property type="nucleotide sequence ID" value="NZ_BAAAZO010000002.1"/>
</dbReference>
<sequence length="156" mass="17973">MSREHGDIDVSTLRPLLPVLLGRLPRTLVPFAAMSGRVRPLFQHLDDPLLHNIWVHDHLTRRWVLQINLENGDDEHWAYRRHPDITLPWHRAVQPVDGVPTGSPATQLLWKAKSPRAVDEHDRAVTHLSAEDQAWLQHSIRTAHPDSPWALRHTDT</sequence>
<comment type="caution">
    <text evidence="1">The sequence shown here is derived from an EMBL/GenBank/DDBJ whole genome shotgun (WGS) entry which is preliminary data.</text>
</comment>
<protein>
    <submittedName>
        <fullName evidence="1">Uncharacterized protein</fullName>
    </submittedName>
</protein>
<evidence type="ECO:0000313" key="1">
    <source>
        <dbReference type="EMBL" id="GAA3598947.1"/>
    </source>
</evidence>
<evidence type="ECO:0000313" key="2">
    <source>
        <dbReference type="Proteomes" id="UP001501074"/>
    </source>
</evidence>
<proteinExistence type="predicted"/>
<dbReference type="EMBL" id="BAAAZO010000002">
    <property type="protein sequence ID" value="GAA3598947.1"/>
    <property type="molecule type" value="Genomic_DNA"/>
</dbReference>
<gene>
    <name evidence="1" type="ORF">GCM10022223_12920</name>
</gene>
<accession>A0ABP6Z5V0</accession>
<dbReference type="Proteomes" id="UP001501074">
    <property type="component" value="Unassembled WGS sequence"/>
</dbReference>
<keyword evidence="2" id="KW-1185">Reference proteome</keyword>
<name>A0ABP6Z5V0_9ACTN</name>